<dbReference type="PROSITE" id="PS50994">
    <property type="entry name" value="INTEGRASE"/>
    <property type="match status" value="1"/>
</dbReference>
<dbReference type="CDD" id="cd09272">
    <property type="entry name" value="RNase_HI_RT_Ty1"/>
    <property type="match status" value="1"/>
</dbReference>
<comment type="caution">
    <text evidence="3">The sequence shown here is derived from an EMBL/GenBank/DDBJ whole genome shotgun (WGS) entry which is preliminary data.</text>
</comment>
<name>A0A6L2M197_TANCI</name>
<evidence type="ECO:0000256" key="1">
    <source>
        <dbReference type="SAM" id="MobiDB-lite"/>
    </source>
</evidence>
<sequence length="837" mass="94082">MNTASTSGTSSLPSNNVPNPREDLKSITTQSGVTLAGPSVSPFFPSKEVDREPETITDQVLTGSTNIVLPLVVQPSPASTSSTPISYPKMPEVTKDTVQPSIENIQPLVVQTQVLINEPVVSPKPKLTIPYPSRVTKQKLREKDDNLALKFVEIFRNLHFELSFADVLLHMPKFALMFKSLLNNKDKLFDLATTPVNENCLAGGMTVVENEDNELIPTRLVTSWIGCVDYRKLNDATRKDHFTLPFMDQMLERLAKNELYCFLNGFFGYFYILIDPQDQEKTAFTCPYGIFAYRRMPFGLCNAPGTFQRYMMAIFYDMIEKTMEVFMDDFSVFGDSFSSCFSHLDKMLKRCEHTNLVLNWEKCHFMIKEGIVLGYKISKSGIEVDRAKVDVIAKLPHPTSIKGHHGANLTAKKVFDYGFYWPTIYRDAHDFVTRCDACQRQGKISQRAEMPQNAIQVCEIFDVWCIDFIGSFPSFKGNKYILVVVDYLSKWVEVKALPTNDARVVVKFLKSLFARFRTPRAIMSDRSTHFCNDQLAKVMLKYGVTHRISTAYHPQTSGQVEVSNRGLKRTLKRTIGKLKTRWTRPLTVAHVFPYGTIELSQTDGPNFKVDLTKKFLSSRFSMKDIGEADVIRVSTPLDTCEKLMPNRGQAVSQLEYSIVIGCLMFAITCTRPDIAFAVGKLAGYTDASWISNTEDNSSLSGWVFLLGGGAISWASKKQTCITGSTMESEFVALAAAGKEAKWLKNLLIEIPLWVKPMEPISIRYDSAATLAKAYSQMYNGKSRHLGVSHSTIRKLITNGVVSIEFVRSQQNLADHLTKGLARDLVIKSVEGMGLTFN</sequence>
<feature type="compositionally biased region" description="Polar residues" evidence="1">
    <location>
        <begin position="1"/>
        <end position="18"/>
    </location>
</feature>
<keyword evidence="3" id="KW-0695">RNA-directed DNA polymerase</keyword>
<dbReference type="SUPFAM" id="SSF53098">
    <property type="entry name" value="Ribonuclease H-like"/>
    <property type="match status" value="1"/>
</dbReference>
<dbReference type="PANTHER" id="PTHR37984:SF5">
    <property type="entry name" value="PROTEIN NYNRIN-LIKE"/>
    <property type="match status" value="1"/>
</dbReference>
<dbReference type="GO" id="GO:0003964">
    <property type="term" value="F:RNA-directed DNA polymerase activity"/>
    <property type="evidence" value="ECO:0007669"/>
    <property type="project" value="UniProtKB-KW"/>
</dbReference>
<dbReference type="Gene3D" id="3.10.10.10">
    <property type="entry name" value="HIV Type 1 Reverse Transcriptase, subunit A, domain 1"/>
    <property type="match status" value="1"/>
</dbReference>
<dbReference type="GO" id="GO:0015074">
    <property type="term" value="P:DNA integration"/>
    <property type="evidence" value="ECO:0007669"/>
    <property type="project" value="InterPro"/>
</dbReference>
<dbReference type="GO" id="GO:0003676">
    <property type="term" value="F:nucleic acid binding"/>
    <property type="evidence" value="ECO:0007669"/>
    <property type="project" value="InterPro"/>
</dbReference>
<dbReference type="EMBL" id="BKCJ010005542">
    <property type="protein sequence ID" value="GEU67320.1"/>
    <property type="molecule type" value="Genomic_DNA"/>
</dbReference>
<evidence type="ECO:0000313" key="3">
    <source>
        <dbReference type="EMBL" id="GEU67320.1"/>
    </source>
</evidence>
<organism evidence="3">
    <name type="scientific">Tanacetum cinerariifolium</name>
    <name type="common">Dalmatian daisy</name>
    <name type="synonym">Chrysanthemum cinerariifolium</name>
    <dbReference type="NCBI Taxonomy" id="118510"/>
    <lineage>
        <taxon>Eukaryota</taxon>
        <taxon>Viridiplantae</taxon>
        <taxon>Streptophyta</taxon>
        <taxon>Embryophyta</taxon>
        <taxon>Tracheophyta</taxon>
        <taxon>Spermatophyta</taxon>
        <taxon>Magnoliopsida</taxon>
        <taxon>eudicotyledons</taxon>
        <taxon>Gunneridae</taxon>
        <taxon>Pentapetalae</taxon>
        <taxon>asterids</taxon>
        <taxon>campanulids</taxon>
        <taxon>Asterales</taxon>
        <taxon>Asteraceae</taxon>
        <taxon>Asteroideae</taxon>
        <taxon>Anthemideae</taxon>
        <taxon>Anthemidinae</taxon>
        <taxon>Tanacetum</taxon>
    </lineage>
</organism>
<dbReference type="InterPro" id="IPR012337">
    <property type="entry name" value="RNaseH-like_sf"/>
</dbReference>
<dbReference type="InterPro" id="IPR036397">
    <property type="entry name" value="RNaseH_sf"/>
</dbReference>
<feature type="domain" description="Integrase catalytic" evidence="2">
    <location>
        <begin position="447"/>
        <end position="571"/>
    </location>
</feature>
<dbReference type="CDD" id="cd01647">
    <property type="entry name" value="RT_LTR"/>
    <property type="match status" value="1"/>
</dbReference>
<gene>
    <name evidence="3" type="ORF">Tci_039298</name>
</gene>
<dbReference type="InterPro" id="IPR043128">
    <property type="entry name" value="Rev_trsase/Diguanyl_cyclase"/>
</dbReference>
<dbReference type="InterPro" id="IPR043502">
    <property type="entry name" value="DNA/RNA_pol_sf"/>
</dbReference>
<dbReference type="InterPro" id="IPR050951">
    <property type="entry name" value="Retrovirus_Pol_polyprotein"/>
</dbReference>
<proteinExistence type="predicted"/>
<accession>A0A6L2M197</accession>
<dbReference type="AlphaFoldDB" id="A0A6L2M197"/>
<dbReference type="PANTHER" id="PTHR37984">
    <property type="entry name" value="PROTEIN CBG26694"/>
    <property type="match status" value="1"/>
</dbReference>
<evidence type="ECO:0000259" key="2">
    <source>
        <dbReference type="PROSITE" id="PS50994"/>
    </source>
</evidence>
<dbReference type="Gene3D" id="3.30.70.270">
    <property type="match status" value="1"/>
</dbReference>
<protein>
    <submittedName>
        <fullName evidence="3">Reverse transcriptase domain-containing protein</fullName>
    </submittedName>
</protein>
<feature type="region of interest" description="Disordered" evidence="1">
    <location>
        <begin position="1"/>
        <end position="53"/>
    </location>
</feature>
<dbReference type="Pfam" id="PF00078">
    <property type="entry name" value="RVT_1"/>
    <property type="match status" value="1"/>
</dbReference>
<dbReference type="InterPro" id="IPR001584">
    <property type="entry name" value="Integrase_cat-core"/>
</dbReference>
<dbReference type="InterPro" id="IPR000477">
    <property type="entry name" value="RT_dom"/>
</dbReference>
<keyword evidence="3" id="KW-0548">Nucleotidyltransferase</keyword>
<keyword evidence="3" id="KW-0808">Transferase</keyword>
<reference evidence="3" key="1">
    <citation type="journal article" date="2019" name="Sci. Rep.">
        <title>Draft genome of Tanacetum cinerariifolium, the natural source of mosquito coil.</title>
        <authorList>
            <person name="Yamashiro T."/>
            <person name="Shiraishi A."/>
            <person name="Satake H."/>
            <person name="Nakayama K."/>
        </authorList>
    </citation>
    <scope>NUCLEOTIDE SEQUENCE</scope>
</reference>
<dbReference type="Pfam" id="PF17921">
    <property type="entry name" value="Integrase_H2C2"/>
    <property type="match status" value="1"/>
</dbReference>
<dbReference type="InterPro" id="IPR041588">
    <property type="entry name" value="Integrase_H2C2"/>
</dbReference>
<dbReference type="Gene3D" id="3.30.420.10">
    <property type="entry name" value="Ribonuclease H-like superfamily/Ribonuclease H"/>
    <property type="match status" value="1"/>
</dbReference>
<dbReference type="Pfam" id="PF00665">
    <property type="entry name" value="rve"/>
    <property type="match status" value="1"/>
</dbReference>
<dbReference type="SUPFAM" id="SSF56672">
    <property type="entry name" value="DNA/RNA polymerases"/>
    <property type="match status" value="1"/>
</dbReference>